<feature type="transmembrane region" description="Helical" evidence="6">
    <location>
        <begin position="1148"/>
        <end position="1173"/>
    </location>
</feature>
<accession>A0A2A6BEN8</accession>
<proteinExistence type="inferred from homology"/>
<keyword evidence="6" id="KW-0472">Membrane</keyword>
<organism evidence="7 8">
    <name type="scientific">Pristionchus pacificus</name>
    <name type="common">Parasitic nematode worm</name>
    <dbReference type="NCBI Taxonomy" id="54126"/>
    <lineage>
        <taxon>Eukaryota</taxon>
        <taxon>Metazoa</taxon>
        <taxon>Ecdysozoa</taxon>
        <taxon>Nematoda</taxon>
        <taxon>Chromadorea</taxon>
        <taxon>Rhabditida</taxon>
        <taxon>Rhabditina</taxon>
        <taxon>Diplogasteromorpha</taxon>
        <taxon>Diplogasteroidea</taxon>
        <taxon>Neodiplogasteridae</taxon>
        <taxon>Pristionchus</taxon>
    </lineage>
</organism>
<dbReference type="EnsemblMetazoa" id="PPA00427.1">
    <property type="protein sequence ID" value="PPA00427.1"/>
    <property type="gene ID" value="WBGene00089981"/>
</dbReference>
<comment type="similarity">
    <text evidence="2">Belongs to the PAF1 family.</text>
</comment>
<dbReference type="InterPro" id="IPR007133">
    <property type="entry name" value="RNA_pol_II-assoc_Paf1"/>
</dbReference>
<dbReference type="PANTHER" id="PTHR23188:SF12">
    <property type="entry name" value="RNA POLYMERASE II-ASSOCIATED FACTOR 1 HOMOLOG"/>
    <property type="match status" value="1"/>
</dbReference>
<dbReference type="GO" id="GO:0003682">
    <property type="term" value="F:chromatin binding"/>
    <property type="evidence" value="ECO:0000318"/>
    <property type="project" value="GO_Central"/>
</dbReference>
<evidence type="ECO:0000313" key="8">
    <source>
        <dbReference type="Proteomes" id="UP000005239"/>
    </source>
</evidence>
<dbReference type="PANTHER" id="PTHR23188">
    <property type="entry name" value="RNA POLYMERASE II-ASSOCIATED FACTOR 1 HOMOLOG"/>
    <property type="match status" value="1"/>
</dbReference>
<dbReference type="OrthoDB" id="2386367at2759"/>
<evidence type="ECO:0000256" key="5">
    <source>
        <dbReference type="SAM" id="MobiDB-lite"/>
    </source>
</evidence>
<dbReference type="GO" id="GO:0006368">
    <property type="term" value="P:transcription elongation by RNA polymerase II"/>
    <property type="evidence" value="ECO:0007669"/>
    <property type="project" value="InterPro"/>
</dbReference>
<feature type="region of interest" description="Disordered" evidence="5">
    <location>
        <begin position="640"/>
        <end position="661"/>
    </location>
</feature>
<feature type="region of interest" description="Disordered" evidence="5">
    <location>
        <begin position="401"/>
        <end position="423"/>
    </location>
</feature>
<name>A0A2A6BEN8_PRIPA</name>
<feature type="compositionally biased region" description="Acidic residues" evidence="5">
    <location>
        <begin position="771"/>
        <end position="783"/>
    </location>
</feature>
<feature type="region of interest" description="Disordered" evidence="5">
    <location>
        <begin position="743"/>
        <end position="804"/>
    </location>
</feature>
<feature type="region of interest" description="Disordered" evidence="5">
    <location>
        <begin position="267"/>
        <end position="312"/>
    </location>
</feature>
<feature type="transmembrane region" description="Helical" evidence="6">
    <location>
        <begin position="53"/>
        <end position="73"/>
    </location>
</feature>
<reference evidence="8" key="1">
    <citation type="journal article" date="2008" name="Nat. Genet.">
        <title>The Pristionchus pacificus genome provides a unique perspective on nematode lifestyle and parasitism.</title>
        <authorList>
            <person name="Dieterich C."/>
            <person name="Clifton S.W."/>
            <person name="Schuster L.N."/>
            <person name="Chinwalla A."/>
            <person name="Delehaunty K."/>
            <person name="Dinkelacker I."/>
            <person name="Fulton L."/>
            <person name="Fulton R."/>
            <person name="Godfrey J."/>
            <person name="Minx P."/>
            <person name="Mitreva M."/>
            <person name="Roeseler W."/>
            <person name="Tian H."/>
            <person name="Witte H."/>
            <person name="Yang S.P."/>
            <person name="Wilson R.K."/>
            <person name="Sommer R.J."/>
        </authorList>
    </citation>
    <scope>NUCLEOTIDE SEQUENCE [LARGE SCALE GENOMIC DNA]</scope>
    <source>
        <strain evidence="8">PS312</strain>
    </source>
</reference>
<accession>A0A8R1U4S5</accession>
<dbReference type="Proteomes" id="UP000005239">
    <property type="component" value="Unassembled WGS sequence"/>
</dbReference>
<keyword evidence="6" id="KW-1133">Transmembrane helix</keyword>
<evidence type="ECO:0000256" key="3">
    <source>
        <dbReference type="ARBA" id="ARBA00020462"/>
    </source>
</evidence>
<evidence type="ECO:0000256" key="4">
    <source>
        <dbReference type="ARBA" id="ARBA00023242"/>
    </source>
</evidence>
<reference evidence="7" key="2">
    <citation type="submission" date="2022-06" db="UniProtKB">
        <authorList>
            <consortium name="EnsemblMetazoa"/>
        </authorList>
    </citation>
    <scope>IDENTIFICATION</scope>
    <source>
        <strain evidence="7">PS312</strain>
    </source>
</reference>
<evidence type="ECO:0000313" key="7">
    <source>
        <dbReference type="EnsemblMetazoa" id="PPA00427.1"/>
    </source>
</evidence>
<feature type="region of interest" description="Disordered" evidence="5">
    <location>
        <begin position="812"/>
        <end position="831"/>
    </location>
</feature>
<feature type="compositionally biased region" description="Basic and acidic residues" evidence="5">
    <location>
        <begin position="784"/>
        <end position="793"/>
    </location>
</feature>
<feature type="region of interest" description="Disordered" evidence="5">
    <location>
        <begin position="967"/>
        <end position="1095"/>
    </location>
</feature>
<evidence type="ECO:0000256" key="2">
    <source>
        <dbReference type="ARBA" id="ARBA00007560"/>
    </source>
</evidence>
<feature type="region of interest" description="Disordered" evidence="5">
    <location>
        <begin position="565"/>
        <end position="624"/>
    </location>
</feature>
<feature type="region of interest" description="Disordered" evidence="5">
    <location>
        <begin position="930"/>
        <end position="949"/>
    </location>
</feature>
<gene>
    <name evidence="7" type="primary">WBGene00089981</name>
</gene>
<feature type="compositionally biased region" description="Low complexity" evidence="5">
    <location>
        <begin position="269"/>
        <end position="280"/>
    </location>
</feature>
<evidence type="ECO:0000256" key="1">
    <source>
        <dbReference type="ARBA" id="ARBA00004123"/>
    </source>
</evidence>
<sequence length="1196" mass="139102">MARNMIRKMIAPITVDGSLDRRNIFVGEAFGPPNVRVVFAGAAEDTKEREDRVFLLIGPSCATCIDAFANFFYGVQKEDDYRLHIANEKFDKTTPNKAIVTYVFNDSKMPFRPIVVDVKDDDASLLHKWLTENARLRIDVVCIVFNLLGRIETRHETAIKEMLSILPKRIRASASVLLTNSDGNPPPVALLRRFDLQESPVYKLNWTTLFTGKPDDSLKELLRSNYWNMSEKSLNDMISRIQTLHPHTFNGLPHEPPMFVIHLKADNASSSSSSSTSTSTFVERRTEHTTTTHHHYDLPPAMDPVQGRPEPSPPLVKTTIFQTTSKHIEDKIIDGPPAGIPKELLQQIEQRSSDDHSHGEKKVVVEKTITVHMMKKDDGEEDNIIERARARSMERLALEEKMRREEEARRREEEEKRRREEEEKLRMVKDQLDKERREREAIERKIREQEQAVIAKRARQEEERLLLIKVEEERREKLRIEQLAYEERSRNEIDDRARKLSEERKEMEAERRRLEEERKRLEGRRLEEIKKIEEERLRLEEQRRILTHEKNVNEAEKKRIEEEIREGERRRKEAEELRRREEEIREEELKRRKAEEEVRRRKEEEEFKRRKEEDDAKRKREDEEWRRKREIERKAREEEEKIRLETQRRREKEEEERKRKSLEEKNMTITYERTIERTRTEEVDERVIDMRPDHYLTRTYLNGDVPRHAAVIEEGHQSPIGDAPIVRFVFDESTRSYVHHLVEPHRHGSQREPSPNRSEQPLRILSRTETLIDDPFFDEDDDGGFSRDSPERVGHHRMSSPTRDERYQYVRGPTDLRSPGVAKTPADGLSSPEMVRRAETLHRTNQDVQRNSYPSGRESRKRERTQYENLPLDEAGNAYIIPDRMRHSKSPIIMRVKMSPKENSSPHQSAIAPPLPLVQRELEIPVQSTPAAEYSPPPLYQRTPPANASLPQRATPVAVHFASAVGSGAKPVGAGAPSDQYSTIRKPPPTPTPAQRSGKPSPIAPVLTPAPPTQSPSHAAPAYIRPPRQLGDDELMSPAGKAPVYGIDRPRELHPPPPVPIHKHPHQQQQPQRAPLARPEDGYGASRKPAGMSAEEERKFLLRLRPLDEYNRLPGEAEKGYRMKNRTTYYGDDSAVPREEVRFWTRTLVPIVIALALLAVIVYYLVALAPPFFRSRSEMSAQKREHMQELAGAFSP</sequence>
<evidence type="ECO:0000256" key="6">
    <source>
        <dbReference type="SAM" id="Phobius"/>
    </source>
</evidence>
<protein>
    <recommendedName>
        <fullName evidence="3">RNA polymerase II-associated factor 1 homolog</fullName>
    </recommendedName>
</protein>
<dbReference type="GO" id="GO:0016593">
    <property type="term" value="C:Cdc73/Paf1 complex"/>
    <property type="evidence" value="ECO:0000318"/>
    <property type="project" value="GO_Central"/>
</dbReference>
<keyword evidence="8" id="KW-1185">Reference proteome</keyword>
<keyword evidence="6" id="KW-0812">Transmembrane</keyword>
<dbReference type="GO" id="GO:0000993">
    <property type="term" value="F:RNA polymerase II complex binding"/>
    <property type="evidence" value="ECO:0000318"/>
    <property type="project" value="GO_Central"/>
</dbReference>
<keyword evidence="4" id="KW-0539">Nucleus</keyword>
<dbReference type="AlphaFoldDB" id="A0A2A6BEN8"/>
<feature type="region of interest" description="Disordered" evidence="5">
    <location>
        <begin position="496"/>
        <end position="516"/>
    </location>
</feature>
<feature type="compositionally biased region" description="Basic and acidic residues" evidence="5">
    <location>
        <begin position="282"/>
        <end position="297"/>
    </location>
</feature>
<feature type="compositionally biased region" description="Low complexity" evidence="5">
    <location>
        <begin position="1067"/>
        <end position="1077"/>
    </location>
</feature>
<feature type="region of interest" description="Disordered" evidence="5">
    <location>
        <begin position="840"/>
        <end position="864"/>
    </location>
</feature>
<comment type="subcellular location">
    <subcellularLocation>
        <location evidence="1">Nucleus</location>
    </subcellularLocation>
</comment>